<dbReference type="InterPro" id="IPR000727">
    <property type="entry name" value="T_SNARE_dom"/>
</dbReference>
<reference evidence="4" key="2">
    <citation type="submission" date="2020-06" db="EMBL/GenBank/DDBJ databases">
        <authorList>
            <person name="Sheffer M."/>
        </authorList>
    </citation>
    <scope>NUCLEOTIDE SEQUENCE</scope>
</reference>
<name>A0A8T0EP00_ARGBR</name>
<dbReference type="PROSITE" id="PS50192">
    <property type="entry name" value="T_SNARE"/>
    <property type="match status" value="1"/>
</dbReference>
<dbReference type="Gene3D" id="1.20.5.110">
    <property type="match status" value="1"/>
</dbReference>
<dbReference type="GO" id="GO:0016020">
    <property type="term" value="C:membrane"/>
    <property type="evidence" value="ECO:0007669"/>
    <property type="project" value="InterPro"/>
</dbReference>
<gene>
    <name evidence="4" type="ORF">HNY73_014364</name>
</gene>
<dbReference type="GO" id="GO:0016192">
    <property type="term" value="P:vesicle-mediated transport"/>
    <property type="evidence" value="ECO:0007669"/>
    <property type="project" value="InterPro"/>
</dbReference>
<dbReference type="SUPFAM" id="SSF47661">
    <property type="entry name" value="t-snare proteins"/>
    <property type="match status" value="1"/>
</dbReference>
<keyword evidence="2" id="KW-0472">Membrane</keyword>
<keyword evidence="2" id="KW-1133">Transmembrane helix</keyword>
<feature type="transmembrane region" description="Helical" evidence="2">
    <location>
        <begin position="268"/>
        <end position="289"/>
    </location>
</feature>
<dbReference type="EMBL" id="JABXBU010002072">
    <property type="protein sequence ID" value="KAF8777510.1"/>
    <property type="molecule type" value="Genomic_DNA"/>
</dbReference>
<evidence type="ECO:0000256" key="2">
    <source>
        <dbReference type="SAM" id="Phobius"/>
    </source>
</evidence>
<evidence type="ECO:0000313" key="4">
    <source>
        <dbReference type="EMBL" id="KAF8777510.1"/>
    </source>
</evidence>
<dbReference type="AlphaFoldDB" id="A0A8T0EP00"/>
<comment type="caution">
    <text evidence="4">The sequence shown here is derived from an EMBL/GenBank/DDBJ whole genome shotgun (WGS) entry which is preliminary data.</text>
</comment>
<feature type="region of interest" description="Disordered" evidence="1">
    <location>
        <begin position="310"/>
        <end position="329"/>
    </location>
</feature>
<keyword evidence="2" id="KW-0812">Transmembrane</keyword>
<dbReference type="Pfam" id="PF26585">
    <property type="entry name" value="STX17_N"/>
    <property type="match status" value="1"/>
</dbReference>
<feature type="domain" description="T-SNARE coiled-coil homology" evidence="3">
    <location>
        <begin position="188"/>
        <end position="237"/>
    </location>
</feature>
<dbReference type="InterPro" id="IPR059001">
    <property type="entry name" value="STX17_N"/>
</dbReference>
<proteinExistence type="predicted"/>
<evidence type="ECO:0000313" key="5">
    <source>
        <dbReference type="Proteomes" id="UP000807504"/>
    </source>
</evidence>
<keyword evidence="5" id="KW-1185">Reference proteome</keyword>
<accession>A0A8T0EP00</accession>
<feature type="transmembrane region" description="Helical" evidence="2">
    <location>
        <begin position="242"/>
        <end position="262"/>
    </location>
</feature>
<protein>
    <submittedName>
        <fullName evidence="4">Syntaxin-17 like protein</fullName>
    </submittedName>
</protein>
<reference evidence="4" key="1">
    <citation type="journal article" date="2020" name="bioRxiv">
        <title>Chromosome-level reference genome of the European wasp spider Argiope bruennichi: a resource for studies on range expansion and evolutionary adaptation.</title>
        <authorList>
            <person name="Sheffer M.M."/>
            <person name="Hoppe A."/>
            <person name="Krehenwinkel H."/>
            <person name="Uhl G."/>
            <person name="Kuss A.W."/>
            <person name="Jensen L."/>
            <person name="Jensen C."/>
            <person name="Gillespie R.G."/>
            <person name="Hoff K.J."/>
            <person name="Prost S."/>
        </authorList>
    </citation>
    <scope>NUCLEOTIDE SEQUENCE</scope>
</reference>
<organism evidence="4 5">
    <name type="scientific">Argiope bruennichi</name>
    <name type="common">Wasp spider</name>
    <name type="synonym">Aranea bruennichi</name>
    <dbReference type="NCBI Taxonomy" id="94029"/>
    <lineage>
        <taxon>Eukaryota</taxon>
        <taxon>Metazoa</taxon>
        <taxon>Ecdysozoa</taxon>
        <taxon>Arthropoda</taxon>
        <taxon>Chelicerata</taxon>
        <taxon>Arachnida</taxon>
        <taxon>Araneae</taxon>
        <taxon>Araneomorphae</taxon>
        <taxon>Entelegynae</taxon>
        <taxon>Araneoidea</taxon>
        <taxon>Araneidae</taxon>
        <taxon>Argiope</taxon>
    </lineage>
</organism>
<evidence type="ECO:0000259" key="3">
    <source>
        <dbReference type="PROSITE" id="PS50192"/>
    </source>
</evidence>
<dbReference type="SUPFAM" id="SSF58038">
    <property type="entry name" value="SNARE fusion complex"/>
    <property type="match status" value="1"/>
</dbReference>
<sequence length="329" mass="36541">MLLRMDQNENESEKVKQLPKLPFKRLQWPLSQIVNTAIPLHVQLLNEHSKNIETLKNKNQPLQLRQEQSNACKTLQLLKDDLYQIEQLNLQVQDEDQEVFEKTIRKSLKDAVDAISEFMVSHSDVLGPLLDLDNDLSQESAEFPKLVCGTVTDSDIVDESKECIVENCPIDSQLVVHDHPTSRNWSFLRKQLLEVHSLIHQFASLVFRQQDSIDNIQSNIVETHENVRIGTSYLKKASLLKAATFPIAGAVVGGILLGPVGALAGFKLLGSVACMAGGSAIGYGAGLGLKKKSQDICNSIELKPLKYESKSISNSSPDLYTDVVAKQEN</sequence>
<evidence type="ECO:0000256" key="1">
    <source>
        <dbReference type="SAM" id="MobiDB-lite"/>
    </source>
</evidence>
<dbReference type="Proteomes" id="UP000807504">
    <property type="component" value="Unassembled WGS sequence"/>
</dbReference>
<dbReference type="InterPro" id="IPR010989">
    <property type="entry name" value="SNARE"/>
</dbReference>